<protein>
    <submittedName>
        <fullName evidence="1">Putative cytoplasmic protein</fullName>
    </submittedName>
</protein>
<name>Q7MP34_VIBVY</name>
<dbReference type="HOGENOM" id="CLU_070797_0_0_6"/>
<gene>
    <name evidence="1" type="ordered locus">VV0530</name>
</gene>
<dbReference type="GO" id="GO:0005975">
    <property type="term" value="P:carbohydrate metabolic process"/>
    <property type="evidence" value="ECO:0007669"/>
    <property type="project" value="InterPro"/>
</dbReference>
<dbReference type="SUPFAM" id="SSF74650">
    <property type="entry name" value="Galactose mutarotase-like"/>
    <property type="match status" value="1"/>
</dbReference>
<dbReference type="Proteomes" id="UP000002675">
    <property type="component" value="Chromosome I"/>
</dbReference>
<sequence length="347" mass="39674">MAFLFRRRFMYIIPLNKAQFNQQETILIQSEDFKVSAFKYNSGVEGLKIENAKGYLTILPYMGQMIWDAKFLGEDICMENMFSEPKPSNEIVATYGCFAFHSGMIRNGCPSPEDDHPLHGEMPCANMDKVWLEVDEYQITLKGEYEYVMGFGDHYLATPSVSIEKGASMFEIKMKVQNLASVPMPLQYMCHMNTAYFPEAKMTQNIPDSAVKLRKSIPGHVKPTQQWLDFNDTLKAQSAPIHQLSAPDMYDPEIVYFMDNLSQHTDNAEFEMTIPNGKTLITRFDTTEFNYATRWILYNGDQKVGAYVLPATCRPEGYLAAEKNGTLIQLQPKEVREFTVKTGIIEK</sequence>
<evidence type="ECO:0000313" key="2">
    <source>
        <dbReference type="Proteomes" id="UP000002675"/>
    </source>
</evidence>
<dbReference type="AlphaFoldDB" id="Q7MP34"/>
<accession>Q7MP34</accession>
<dbReference type="InterPro" id="IPR027839">
    <property type="entry name" value="DUF4432"/>
</dbReference>
<reference evidence="1 2" key="1">
    <citation type="journal article" date="2003" name="Genome Res.">
        <title>Comparative genome analysis of Vibrio vulnificus, a marine pathogen.</title>
        <authorList>
            <person name="Chen C.Y."/>
            <person name="Wu K.M."/>
            <person name="Chang Y.C."/>
            <person name="Chang C.H."/>
            <person name="Tsai H.C."/>
            <person name="Liao T.L."/>
            <person name="Liu Y.M."/>
            <person name="Chen H.J."/>
            <person name="Shen A.B."/>
            <person name="Li J.C."/>
            <person name="Su T.L."/>
            <person name="Shao C.P."/>
            <person name="Lee C.T."/>
            <person name="Hor L.I."/>
            <person name="Tsai S.F."/>
        </authorList>
    </citation>
    <scope>NUCLEOTIDE SEQUENCE [LARGE SCALE GENOMIC DNA]</scope>
    <source>
        <strain evidence="1 2">YJ016</strain>
    </source>
</reference>
<dbReference type="GO" id="GO:0030246">
    <property type="term" value="F:carbohydrate binding"/>
    <property type="evidence" value="ECO:0007669"/>
    <property type="project" value="InterPro"/>
</dbReference>
<evidence type="ECO:0000313" key="1">
    <source>
        <dbReference type="EMBL" id="BAC93294.1"/>
    </source>
</evidence>
<dbReference type="GO" id="GO:0003824">
    <property type="term" value="F:catalytic activity"/>
    <property type="evidence" value="ECO:0007669"/>
    <property type="project" value="InterPro"/>
</dbReference>
<dbReference type="EMBL" id="BA000037">
    <property type="protein sequence ID" value="BAC93294.1"/>
    <property type="molecule type" value="Genomic_DNA"/>
</dbReference>
<dbReference type="CDD" id="cd09269">
    <property type="entry name" value="deoxyribose_mutarotase"/>
    <property type="match status" value="1"/>
</dbReference>
<organism evidence="1 2">
    <name type="scientific">Vibrio vulnificus (strain YJ016)</name>
    <dbReference type="NCBI Taxonomy" id="196600"/>
    <lineage>
        <taxon>Bacteria</taxon>
        <taxon>Pseudomonadati</taxon>
        <taxon>Pseudomonadota</taxon>
        <taxon>Gammaproteobacteria</taxon>
        <taxon>Vibrionales</taxon>
        <taxon>Vibrionaceae</taxon>
        <taxon>Vibrio</taxon>
    </lineage>
</organism>
<dbReference type="Gene3D" id="2.70.98.10">
    <property type="match status" value="1"/>
</dbReference>
<proteinExistence type="predicted"/>
<dbReference type="Pfam" id="PF14486">
    <property type="entry name" value="DUF4432"/>
    <property type="match status" value="2"/>
</dbReference>
<dbReference type="InterPro" id="IPR014718">
    <property type="entry name" value="GH-type_carb-bd"/>
</dbReference>
<dbReference type="InterPro" id="IPR011013">
    <property type="entry name" value="Gal_mutarotase_sf_dom"/>
</dbReference>
<dbReference type="KEGG" id="vvy:VV0530"/>